<protein>
    <submittedName>
        <fullName evidence="2">Uncharacterized protein</fullName>
    </submittedName>
</protein>
<dbReference type="EMBL" id="BFEA01000323">
    <property type="protein sequence ID" value="GBG79601.1"/>
    <property type="molecule type" value="Genomic_DNA"/>
</dbReference>
<accession>A0A388LBB7</accession>
<feature type="compositionally biased region" description="Acidic residues" evidence="1">
    <location>
        <begin position="216"/>
        <end position="235"/>
    </location>
</feature>
<feature type="region of interest" description="Disordered" evidence="1">
    <location>
        <begin position="192"/>
        <end position="321"/>
    </location>
</feature>
<organism evidence="2 3">
    <name type="scientific">Chara braunii</name>
    <name type="common">Braun's stonewort</name>
    <dbReference type="NCBI Taxonomy" id="69332"/>
    <lineage>
        <taxon>Eukaryota</taxon>
        <taxon>Viridiplantae</taxon>
        <taxon>Streptophyta</taxon>
        <taxon>Charophyceae</taxon>
        <taxon>Charales</taxon>
        <taxon>Characeae</taxon>
        <taxon>Chara</taxon>
    </lineage>
</organism>
<feature type="compositionally biased region" description="Basic and acidic residues" evidence="1">
    <location>
        <begin position="270"/>
        <end position="293"/>
    </location>
</feature>
<name>A0A388LBB7_CHABU</name>
<comment type="caution">
    <text evidence="2">The sequence shown here is derived from an EMBL/GenBank/DDBJ whole genome shotgun (WGS) entry which is preliminary data.</text>
</comment>
<gene>
    <name evidence="2" type="ORF">CBR_g29749</name>
</gene>
<evidence type="ECO:0000313" key="3">
    <source>
        <dbReference type="Proteomes" id="UP000265515"/>
    </source>
</evidence>
<dbReference type="Gramene" id="GBG79601">
    <property type="protein sequence ID" value="GBG79601"/>
    <property type="gene ID" value="CBR_g29749"/>
</dbReference>
<dbReference type="Proteomes" id="UP000265515">
    <property type="component" value="Unassembled WGS sequence"/>
</dbReference>
<keyword evidence="3" id="KW-1185">Reference proteome</keyword>
<feature type="compositionally biased region" description="Acidic residues" evidence="1">
    <location>
        <begin position="197"/>
        <end position="208"/>
    </location>
</feature>
<proteinExistence type="predicted"/>
<evidence type="ECO:0000256" key="1">
    <source>
        <dbReference type="SAM" id="MobiDB-lite"/>
    </source>
</evidence>
<dbReference type="AlphaFoldDB" id="A0A388LBB7"/>
<sequence>MNRHRLSTFSLPSDVPTFWQSAEEASLSFTIKQLDVSILDALKWTQAYVALSFCLPEVTFHWAEPTDRSVEDEIPDDEVELLLIKGWRTDTEGDFLGILFGEVCDGHLSSITDQMLVLLTRVLNDLPLEILSHCDEKSETTMLARTLEPHLLWSTCMKLKEGSYYLPSRGAYLSIDVSDLSTWDPLIRRVPIRETSEEAEEEEEEETKESDHLQYTEEEETSEEEESGAESDGPDYQESKGVESEVASSGRVESEEEEGGSGESSGPSELSREEREAVAERKRAAAEGKRPIEESGGPPLQLLQGDPTLNPEPPREETKRN</sequence>
<reference evidence="2 3" key="1">
    <citation type="journal article" date="2018" name="Cell">
        <title>The Chara Genome: Secondary Complexity and Implications for Plant Terrestrialization.</title>
        <authorList>
            <person name="Nishiyama T."/>
            <person name="Sakayama H."/>
            <person name="Vries J.D."/>
            <person name="Buschmann H."/>
            <person name="Saint-Marcoux D."/>
            <person name="Ullrich K.K."/>
            <person name="Haas F.B."/>
            <person name="Vanderstraeten L."/>
            <person name="Becker D."/>
            <person name="Lang D."/>
            <person name="Vosolsobe S."/>
            <person name="Rombauts S."/>
            <person name="Wilhelmsson P.K.I."/>
            <person name="Janitza P."/>
            <person name="Kern R."/>
            <person name="Heyl A."/>
            <person name="Rumpler F."/>
            <person name="Villalobos L.I.A.C."/>
            <person name="Clay J.M."/>
            <person name="Skokan R."/>
            <person name="Toyoda A."/>
            <person name="Suzuki Y."/>
            <person name="Kagoshima H."/>
            <person name="Schijlen E."/>
            <person name="Tajeshwar N."/>
            <person name="Catarino B."/>
            <person name="Hetherington A.J."/>
            <person name="Saltykova A."/>
            <person name="Bonnot C."/>
            <person name="Breuninger H."/>
            <person name="Symeonidi A."/>
            <person name="Radhakrishnan G.V."/>
            <person name="Van Nieuwerburgh F."/>
            <person name="Deforce D."/>
            <person name="Chang C."/>
            <person name="Karol K.G."/>
            <person name="Hedrich R."/>
            <person name="Ulvskov P."/>
            <person name="Glockner G."/>
            <person name="Delwiche C.F."/>
            <person name="Petrasek J."/>
            <person name="Van de Peer Y."/>
            <person name="Friml J."/>
            <person name="Beilby M."/>
            <person name="Dolan L."/>
            <person name="Kohara Y."/>
            <person name="Sugano S."/>
            <person name="Fujiyama A."/>
            <person name="Delaux P.-M."/>
            <person name="Quint M."/>
            <person name="TheiBen G."/>
            <person name="Hagemann M."/>
            <person name="Harholt J."/>
            <person name="Dunand C."/>
            <person name="Zachgo S."/>
            <person name="Langdale J."/>
            <person name="Maumus F."/>
            <person name="Straeten D.V.D."/>
            <person name="Gould S.B."/>
            <person name="Rensing S.A."/>
        </authorList>
    </citation>
    <scope>NUCLEOTIDE SEQUENCE [LARGE SCALE GENOMIC DNA]</scope>
    <source>
        <strain evidence="2 3">S276</strain>
    </source>
</reference>
<evidence type="ECO:0000313" key="2">
    <source>
        <dbReference type="EMBL" id="GBG79601.1"/>
    </source>
</evidence>